<keyword evidence="5" id="KW-0411">Iron-sulfur</keyword>
<dbReference type="SFLD" id="SFLDG01082">
    <property type="entry name" value="B12-binding_domain_containing"/>
    <property type="match status" value="1"/>
</dbReference>
<keyword evidence="4" id="KW-0408">Iron</keyword>
<dbReference type="SMART" id="SM00729">
    <property type="entry name" value="Elp3"/>
    <property type="match status" value="1"/>
</dbReference>
<evidence type="ECO:0000256" key="3">
    <source>
        <dbReference type="ARBA" id="ARBA00022723"/>
    </source>
</evidence>
<dbReference type="GO" id="GO:0003824">
    <property type="term" value="F:catalytic activity"/>
    <property type="evidence" value="ECO:0007669"/>
    <property type="project" value="InterPro"/>
</dbReference>
<comment type="caution">
    <text evidence="7">The sequence shown here is derived from an EMBL/GenBank/DDBJ whole genome shotgun (WGS) entry which is preliminary data.</text>
</comment>
<evidence type="ECO:0000256" key="5">
    <source>
        <dbReference type="ARBA" id="ARBA00023014"/>
    </source>
</evidence>
<keyword evidence="2" id="KW-0949">S-adenosyl-L-methionine</keyword>
<dbReference type="Proteomes" id="UP000179283">
    <property type="component" value="Unassembled WGS sequence"/>
</dbReference>
<dbReference type="GO" id="GO:0046872">
    <property type="term" value="F:metal ion binding"/>
    <property type="evidence" value="ECO:0007669"/>
    <property type="project" value="UniProtKB-KW"/>
</dbReference>
<evidence type="ECO:0000313" key="7">
    <source>
        <dbReference type="EMBL" id="OHB04112.1"/>
    </source>
</evidence>
<accession>A0A1G2U5F8</accession>
<dbReference type="Pfam" id="PF04055">
    <property type="entry name" value="Radical_SAM"/>
    <property type="match status" value="1"/>
</dbReference>
<keyword evidence="3" id="KW-0479">Metal-binding</keyword>
<reference evidence="7 8" key="1">
    <citation type="journal article" date="2016" name="Nat. Commun.">
        <title>Thousands of microbial genomes shed light on interconnected biogeochemical processes in an aquifer system.</title>
        <authorList>
            <person name="Anantharaman K."/>
            <person name="Brown C.T."/>
            <person name="Hug L.A."/>
            <person name="Sharon I."/>
            <person name="Castelle C.J."/>
            <person name="Probst A.J."/>
            <person name="Thomas B.C."/>
            <person name="Singh A."/>
            <person name="Wilkins M.J."/>
            <person name="Karaoz U."/>
            <person name="Brodie E.L."/>
            <person name="Williams K.H."/>
            <person name="Hubbard S.S."/>
            <person name="Banfield J.F."/>
        </authorList>
    </citation>
    <scope>NUCLEOTIDE SEQUENCE [LARGE SCALE GENOMIC DNA]</scope>
</reference>
<dbReference type="AlphaFoldDB" id="A0A1G2U5F8"/>
<dbReference type="InterPro" id="IPR007197">
    <property type="entry name" value="rSAM"/>
</dbReference>
<dbReference type="Gene3D" id="3.80.30.20">
    <property type="entry name" value="tm_1862 like domain"/>
    <property type="match status" value="1"/>
</dbReference>
<name>A0A1G2U5F8_9BACT</name>
<dbReference type="PROSITE" id="PS51918">
    <property type="entry name" value="RADICAL_SAM"/>
    <property type="match status" value="1"/>
</dbReference>
<dbReference type="InterPro" id="IPR058240">
    <property type="entry name" value="rSAM_sf"/>
</dbReference>
<dbReference type="PANTHER" id="PTHR43409">
    <property type="entry name" value="ANAEROBIC MAGNESIUM-PROTOPORPHYRIN IX MONOMETHYL ESTER CYCLASE-RELATED"/>
    <property type="match status" value="1"/>
</dbReference>
<evidence type="ECO:0000256" key="1">
    <source>
        <dbReference type="ARBA" id="ARBA00001966"/>
    </source>
</evidence>
<evidence type="ECO:0000256" key="4">
    <source>
        <dbReference type="ARBA" id="ARBA00023004"/>
    </source>
</evidence>
<dbReference type="EMBL" id="MHWD01000014">
    <property type="protein sequence ID" value="OHB04112.1"/>
    <property type="molecule type" value="Genomic_DNA"/>
</dbReference>
<evidence type="ECO:0000313" key="8">
    <source>
        <dbReference type="Proteomes" id="UP000179283"/>
    </source>
</evidence>
<proteinExistence type="predicted"/>
<protein>
    <recommendedName>
        <fullName evidence="6">Radical SAM core domain-containing protein</fullName>
    </recommendedName>
</protein>
<evidence type="ECO:0000259" key="6">
    <source>
        <dbReference type="PROSITE" id="PS51918"/>
    </source>
</evidence>
<dbReference type="PANTHER" id="PTHR43409:SF7">
    <property type="entry name" value="BLL1977 PROTEIN"/>
    <property type="match status" value="1"/>
</dbReference>
<gene>
    <name evidence="7" type="ORF">A2920_02120</name>
</gene>
<sequence>MPKVLEVIPHSHRAHPSDRVAQLQSDALKGCRVLFINMPLRETAKPNTPPQGPGLMAARLRQYGAEPSIVDLNAYRVKDRSADLQRLPNGRHLSYEEALELLSLHIGKHGEPDVIGLSGKITTLRWQEAIAKICRKMMPDAFIVSGGGLATEVKLPFLNWIPELDAIAHSEGDDIILLIANDVLKAKQSAGLNWRSAMTESAYYAGEIGGKPKFMYEGDRPENLDILPFAAWDLLHEDVLGNKVLEWYIETPVWGLAANNSSAAPFSMKRSLTTVSSRGCPFACNFCYRGAQGERNYGIRSAENLRKEAEWLIKEYGVDFIGFPDDNFAVSAKRMAELPQAFEGLDFRWGTHTRLDEADERFEPMALAGCKYIGFGAESASAFVLEQMNKGGHILRPKGSKENKLVRINGFDFPETMVKGIRKTREVGMHANCTWMMGYPGERLEDLKTSVAFILWQVEEVTQGIVPGTPEYAAAVASINQRMFTATAYPGTAMFKHPKVQAILHEHFGLNFDMFGQPVADEALRKYILELDDATKVLHGVNGSPIYYGAMPMDEFLEARDYVDSGQIAKILNM</sequence>
<dbReference type="InterPro" id="IPR023404">
    <property type="entry name" value="rSAM_horseshoe"/>
</dbReference>
<organism evidence="7 8">
    <name type="scientific">Candidatus Zambryskibacteria bacterium RIFCSPLOWO2_01_FULL_43_17</name>
    <dbReference type="NCBI Taxonomy" id="1802760"/>
    <lineage>
        <taxon>Bacteria</taxon>
        <taxon>Candidatus Zambryskiibacteriota</taxon>
    </lineage>
</organism>
<dbReference type="SUPFAM" id="SSF102114">
    <property type="entry name" value="Radical SAM enzymes"/>
    <property type="match status" value="1"/>
</dbReference>
<feature type="domain" description="Radical SAM core" evidence="6">
    <location>
        <begin position="266"/>
        <end position="499"/>
    </location>
</feature>
<dbReference type="InterPro" id="IPR006638">
    <property type="entry name" value="Elp3/MiaA/NifB-like_rSAM"/>
</dbReference>
<dbReference type="SFLD" id="SFLDS00029">
    <property type="entry name" value="Radical_SAM"/>
    <property type="match status" value="1"/>
</dbReference>
<dbReference type="GO" id="GO:0051536">
    <property type="term" value="F:iron-sulfur cluster binding"/>
    <property type="evidence" value="ECO:0007669"/>
    <property type="project" value="UniProtKB-KW"/>
</dbReference>
<evidence type="ECO:0000256" key="2">
    <source>
        <dbReference type="ARBA" id="ARBA00022691"/>
    </source>
</evidence>
<comment type="cofactor">
    <cofactor evidence="1">
        <name>[4Fe-4S] cluster</name>
        <dbReference type="ChEBI" id="CHEBI:49883"/>
    </cofactor>
</comment>
<dbReference type="InterPro" id="IPR051198">
    <property type="entry name" value="BchE-like"/>
</dbReference>